<gene>
    <name evidence="2" type="ORF">AA415_01057</name>
</gene>
<name>A0A108T9T2_BACSE</name>
<evidence type="ECO:0000259" key="1">
    <source>
        <dbReference type="Pfam" id="PF13612"/>
    </source>
</evidence>
<dbReference type="InterPro" id="IPR025668">
    <property type="entry name" value="Tnp_DDE_dom"/>
</dbReference>
<protein>
    <submittedName>
        <fullName evidence="2">Transposase DDE domain protein</fullName>
    </submittedName>
</protein>
<comment type="caution">
    <text evidence="2">The sequence shown here is derived from an EMBL/GenBank/DDBJ whole genome shotgun (WGS) entry which is preliminary data.</text>
</comment>
<reference evidence="2 3" key="1">
    <citation type="journal article" date="2016" name="BMC Genomics">
        <title>Type VI secretion systems of human gut Bacteroidales segregate into three genetic architectures, two of which are contained on mobile genetic elements.</title>
        <authorList>
            <person name="Coyne M.J."/>
            <person name="Roelofs K.G."/>
            <person name="Comstock L.E."/>
        </authorList>
    </citation>
    <scope>NUCLEOTIDE SEQUENCE [LARGE SCALE GENOMIC DNA]</scope>
    <source>
        <strain evidence="2 3">CL09T03C01</strain>
    </source>
</reference>
<organism evidence="2 3">
    <name type="scientific">Bacteroides stercoris</name>
    <dbReference type="NCBI Taxonomy" id="46506"/>
    <lineage>
        <taxon>Bacteria</taxon>
        <taxon>Pseudomonadati</taxon>
        <taxon>Bacteroidota</taxon>
        <taxon>Bacteroidia</taxon>
        <taxon>Bacteroidales</taxon>
        <taxon>Bacteroidaceae</taxon>
        <taxon>Bacteroides</taxon>
    </lineage>
</organism>
<dbReference type="AlphaFoldDB" id="A0A108T9T2"/>
<accession>A0A108T9T2</accession>
<evidence type="ECO:0000313" key="2">
    <source>
        <dbReference type="EMBL" id="KWR55988.1"/>
    </source>
</evidence>
<dbReference type="EMBL" id="LRGC01000004">
    <property type="protein sequence ID" value="KWR55988.1"/>
    <property type="molecule type" value="Genomic_DNA"/>
</dbReference>
<feature type="domain" description="Transposase DDE" evidence="1">
    <location>
        <begin position="4"/>
        <end position="61"/>
    </location>
</feature>
<sequence length="67" mass="7899">MNCLFGFKLYLIINDKEEILNFMFTSGNADEREPLKQSKFLENIKGKLCVDKGYIEQNLFNLFEVFP</sequence>
<proteinExistence type="predicted"/>
<evidence type="ECO:0000313" key="3">
    <source>
        <dbReference type="Proteomes" id="UP000056419"/>
    </source>
</evidence>
<dbReference type="STRING" id="46506.AA415_01057"/>
<keyword evidence="3" id="KW-1185">Reference proteome</keyword>
<dbReference type="Proteomes" id="UP000056419">
    <property type="component" value="Unassembled WGS sequence"/>
</dbReference>
<dbReference type="Pfam" id="PF13612">
    <property type="entry name" value="DDE_Tnp_1_3"/>
    <property type="match status" value="1"/>
</dbReference>